<feature type="chain" id="PRO_5005325153" evidence="7">
    <location>
        <begin position="19"/>
        <end position="241"/>
    </location>
</feature>
<gene>
    <name evidence="8" type="ORF">FOXG_17194</name>
</gene>
<name>A0A0J9WA54_FUSO4</name>
<organism evidence="8 9">
    <name type="scientific">Fusarium oxysporum f. sp. lycopersici (strain 4287 / CBS 123668 / FGSC 9935 / NRRL 34936)</name>
    <name type="common">Fusarium vascular wilt of tomato</name>
    <dbReference type="NCBI Taxonomy" id="426428"/>
    <lineage>
        <taxon>Eukaryota</taxon>
        <taxon>Fungi</taxon>
        <taxon>Dikarya</taxon>
        <taxon>Ascomycota</taxon>
        <taxon>Pezizomycotina</taxon>
        <taxon>Sordariomycetes</taxon>
        <taxon>Hypocreomycetidae</taxon>
        <taxon>Hypocreales</taxon>
        <taxon>Nectriaceae</taxon>
        <taxon>Fusarium</taxon>
        <taxon>Fusarium oxysporum species complex</taxon>
    </lineage>
</organism>
<dbReference type="GO" id="GO:0016020">
    <property type="term" value="C:membrane"/>
    <property type="evidence" value="ECO:0007669"/>
    <property type="project" value="UniProtKB-SubCell"/>
</dbReference>
<feature type="region of interest" description="Disordered" evidence="5">
    <location>
        <begin position="190"/>
        <end position="220"/>
    </location>
</feature>
<protein>
    <submittedName>
        <fullName evidence="8">Uncharacterized protein</fullName>
    </submittedName>
</protein>
<evidence type="ECO:0000256" key="3">
    <source>
        <dbReference type="ARBA" id="ARBA00022989"/>
    </source>
</evidence>
<feature type="signal peptide" evidence="7">
    <location>
        <begin position="1"/>
        <end position="18"/>
    </location>
</feature>
<dbReference type="GO" id="GO:0071944">
    <property type="term" value="C:cell periphery"/>
    <property type="evidence" value="ECO:0007669"/>
    <property type="project" value="UniProtKB-ARBA"/>
</dbReference>
<feature type="transmembrane region" description="Helical" evidence="6">
    <location>
        <begin position="150"/>
        <end position="175"/>
    </location>
</feature>
<evidence type="ECO:0000313" key="9">
    <source>
        <dbReference type="Proteomes" id="UP000009097"/>
    </source>
</evidence>
<dbReference type="InterPro" id="IPR051694">
    <property type="entry name" value="Immunoregulatory_rcpt-like"/>
</dbReference>
<reference evidence="8" key="1">
    <citation type="submission" date="2007-04" db="EMBL/GenBank/DDBJ databases">
        <authorList>
            <consortium name="The Broad Institute Genome Sequencing Platform"/>
            <person name="Birren B."/>
            <person name="Lander E."/>
            <person name="Galagan J."/>
            <person name="Nusbaum C."/>
            <person name="Devon K."/>
            <person name="Ma L.-J."/>
            <person name="Jaffe D."/>
            <person name="Butler J."/>
            <person name="Alvarez P."/>
            <person name="Gnerre S."/>
            <person name="Grabherr M."/>
            <person name="Kleber M."/>
            <person name="Mauceli E."/>
            <person name="Brockman W."/>
            <person name="MacCallum I.A."/>
            <person name="Young S."/>
            <person name="LaButti K."/>
            <person name="DeCaprio D."/>
            <person name="Crawford M."/>
            <person name="Koehrsen M."/>
            <person name="Engels R."/>
            <person name="Montgomery P."/>
            <person name="Pearson M."/>
            <person name="Howarth C."/>
            <person name="Larson L."/>
            <person name="White J."/>
            <person name="O'Leary S."/>
            <person name="Kodira C."/>
            <person name="Zeng Q."/>
            <person name="Yandava C."/>
            <person name="Alvarado L."/>
            <person name="Kistler C."/>
            <person name="Shim W.-B."/>
            <person name="Kang S."/>
            <person name="Woloshuk C."/>
        </authorList>
    </citation>
    <scope>NUCLEOTIDE SEQUENCE</scope>
    <source>
        <strain evidence="8">4287</strain>
    </source>
</reference>
<evidence type="ECO:0000256" key="4">
    <source>
        <dbReference type="ARBA" id="ARBA00023136"/>
    </source>
</evidence>
<dbReference type="EMBL" id="DS231741">
    <property type="protein sequence ID" value="KNB20224.1"/>
    <property type="molecule type" value="Genomic_DNA"/>
</dbReference>
<proteinExistence type="predicted"/>
<dbReference type="RefSeq" id="XP_018258269.1">
    <property type="nucleotide sequence ID" value="XM_018397214.1"/>
</dbReference>
<dbReference type="PANTHER" id="PTHR15549">
    <property type="entry name" value="PAIRED IMMUNOGLOBULIN-LIKE TYPE 2 RECEPTOR"/>
    <property type="match status" value="1"/>
</dbReference>
<dbReference type="AlphaFoldDB" id="A0A0J9WA54"/>
<feature type="compositionally biased region" description="Low complexity" evidence="5">
    <location>
        <begin position="127"/>
        <end position="149"/>
    </location>
</feature>
<keyword evidence="3 6" id="KW-1133">Transmembrane helix</keyword>
<evidence type="ECO:0000256" key="5">
    <source>
        <dbReference type="SAM" id="MobiDB-lite"/>
    </source>
</evidence>
<evidence type="ECO:0000313" key="8">
    <source>
        <dbReference type="EMBL" id="KNB20224.1"/>
    </source>
</evidence>
<reference evidence="8" key="2">
    <citation type="journal article" date="2010" name="Nature">
        <title>Comparative genomics reveals mobile pathogenicity chromosomes in Fusarium.</title>
        <authorList>
            <person name="Ma L.J."/>
            <person name="van der Does H.C."/>
            <person name="Borkovich K.A."/>
            <person name="Coleman J.J."/>
            <person name="Daboussi M.J."/>
            <person name="Di Pietro A."/>
            <person name="Dufresne M."/>
            <person name="Freitag M."/>
            <person name="Grabherr M."/>
            <person name="Henrissat B."/>
            <person name="Houterman P.M."/>
            <person name="Kang S."/>
            <person name="Shim W.B."/>
            <person name="Woloshuk C."/>
            <person name="Xie X."/>
            <person name="Xu J.R."/>
            <person name="Antoniw J."/>
            <person name="Baker S.E."/>
            <person name="Bluhm B.H."/>
            <person name="Breakspear A."/>
            <person name="Brown D.W."/>
            <person name="Butchko R.A."/>
            <person name="Chapman S."/>
            <person name="Coulson R."/>
            <person name="Coutinho P.M."/>
            <person name="Danchin E.G."/>
            <person name="Diener A."/>
            <person name="Gale L.R."/>
            <person name="Gardiner D.M."/>
            <person name="Goff S."/>
            <person name="Hammond-Kosack K.E."/>
            <person name="Hilburn K."/>
            <person name="Hua-Van A."/>
            <person name="Jonkers W."/>
            <person name="Kazan K."/>
            <person name="Kodira C.D."/>
            <person name="Koehrsen M."/>
            <person name="Kumar L."/>
            <person name="Lee Y.H."/>
            <person name="Li L."/>
            <person name="Manners J.M."/>
            <person name="Miranda-Saavedra D."/>
            <person name="Mukherjee M."/>
            <person name="Park G."/>
            <person name="Park J."/>
            <person name="Park S.Y."/>
            <person name="Proctor R.H."/>
            <person name="Regev A."/>
            <person name="Ruiz-Roldan M.C."/>
            <person name="Sain D."/>
            <person name="Sakthikumar S."/>
            <person name="Sykes S."/>
            <person name="Schwartz D.C."/>
            <person name="Turgeon B.G."/>
            <person name="Wapinski I."/>
            <person name="Yoder O."/>
            <person name="Young S."/>
            <person name="Zeng Q."/>
            <person name="Zhou S."/>
            <person name="Galagan J."/>
            <person name="Cuomo C.A."/>
            <person name="Kistler H.C."/>
            <person name="Rep M."/>
        </authorList>
    </citation>
    <scope>NUCLEOTIDE SEQUENCE [LARGE SCALE GENOMIC DNA]</scope>
    <source>
        <strain evidence="8">4287</strain>
    </source>
</reference>
<keyword evidence="7" id="KW-0732">Signal</keyword>
<accession>A0A0J9WA54</accession>
<dbReference type="KEGG" id="fox:FOXG_17194"/>
<dbReference type="Proteomes" id="UP000009097">
    <property type="component" value="Unassembled WGS sequence"/>
</dbReference>
<dbReference type="PANTHER" id="PTHR15549:SF27">
    <property type="entry name" value="CHITIN-BINDING TYPE-1 DOMAIN-CONTAINING PROTEIN"/>
    <property type="match status" value="1"/>
</dbReference>
<keyword evidence="4 6" id="KW-0472">Membrane</keyword>
<feature type="region of interest" description="Disordered" evidence="5">
    <location>
        <begin position="124"/>
        <end position="149"/>
    </location>
</feature>
<evidence type="ECO:0000256" key="7">
    <source>
        <dbReference type="SAM" id="SignalP"/>
    </source>
</evidence>
<dbReference type="GeneID" id="28957987"/>
<dbReference type="OrthoDB" id="5215637at2759"/>
<keyword evidence="2 6" id="KW-0812">Transmembrane</keyword>
<evidence type="ECO:0000256" key="6">
    <source>
        <dbReference type="SAM" id="Phobius"/>
    </source>
</evidence>
<comment type="subcellular location">
    <subcellularLocation>
        <location evidence="1">Membrane</location>
        <topology evidence="1">Single-pass membrane protein</topology>
    </subcellularLocation>
</comment>
<sequence length="241" mass="25809">MKFITSLLSLSLFRLTLAQTCHYPNGTEAPARYKPCPSANTTYSICCSTDKDARCLRNGLCSWVGHFDFRGACTDEDWSGCQSICPRALNGTWVQVKECASNEFCCNLDQKKDCCKNGAKRFPLKAPEPSSSASESSSPSESTSSSSTPVGAIVGGVIGGIAAFAFLLGLGWWFLHRKKQAEQSDVTHAYASTKSEADGLTPKVTPSPKPPLVEADAGPGQVLVEADAQPSQRRSLHELPA</sequence>
<dbReference type="VEuPathDB" id="FungiDB:FOXG_17194"/>
<evidence type="ECO:0000256" key="2">
    <source>
        <dbReference type="ARBA" id="ARBA00022692"/>
    </source>
</evidence>
<evidence type="ECO:0000256" key="1">
    <source>
        <dbReference type="ARBA" id="ARBA00004167"/>
    </source>
</evidence>